<evidence type="ECO:0000256" key="3">
    <source>
        <dbReference type="SAM" id="SignalP"/>
    </source>
</evidence>
<accession>A0ABW1S7Y5</accession>
<organism evidence="4 5">
    <name type="scientific">Ponticaulis profundi</name>
    <dbReference type="NCBI Taxonomy" id="2665222"/>
    <lineage>
        <taxon>Bacteria</taxon>
        <taxon>Pseudomonadati</taxon>
        <taxon>Pseudomonadota</taxon>
        <taxon>Alphaproteobacteria</taxon>
        <taxon>Hyphomonadales</taxon>
        <taxon>Hyphomonadaceae</taxon>
        <taxon>Ponticaulis</taxon>
    </lineage>
</organism>
<dbReference type="Pfam" id="PF08238">
    <property type="entry name" value="Sel1"/>
    <property type="match status" value="6"/>
</dbReference>
<keyword evidence="2" id="KW-0677">Repeat</keyword>
<dbReference type="InterPro" id="IPR011990">
    <property type="entry name" value="TPR-like_helical_dom_sf"/>
</dbReference>
<keyword evidence="3" id="KW-0732">Signal</keyword>
<evidence type="ECO:0000256" key="2">
    <source>
        <dbReference type="ARBA" id="ARBA00022737"/>
    </source>
</evidence>
<dbReference type="SMART" id="SM00671">
    <property type="entry name" value="SEL1"/>
    <property type="match status" value="6"/>
</dbReference>
<evidence type="ECO:0000256" key="1">
    <source>
        <dbReference type="ARBA" id="ARBA00008486"/>
    </source>
</evidence>
<proteinExistence type="inferred from homology"/>
<dbReference type="EMBL" id="JBHSSW010000005">
    <property type="protein sequence ID" value="MFC6197753.1"/>
    <property type="molecule type" value="Genomic_DNA"/>
</dbReference>
<keyword evidence="5" id="KW-1185">Reference proteome</keyword>
<comment type="similarity">
    <text evidence="1">Belongs to the hcp beta-lactamase family.</text>
</comment>
<dbReference type="InterPro" id="IPR006597">
    <property type="entry name" value="Sel1-like"/>
</dbReference>
<dbReference type="Gene3D" id="1.25.40.10">
    <property type="entry name" value="Tetratricopeptide repeat domain"/>
    <property type="match status" value="2"/>
</dbReference>
<comment type="caution">
    <text evidence="4">The sequence shown here is derived from an EMBL/GenBank/DDBJ whole genome shotgun (WGS) entry which is preliminary data.</text>
</comment>
<dbReference type="Proteomes" id="UP001596303">
    <property type="component" value="Unassembled WGS sequence"/>
</dbReference>
<evidence type="ECO:0000313" key="5">
    <source>
        <dbReference type="Proteomes" id="UP001596303"/>
    </source>
</evidence>
<dbReference type="PANTHER" id="PTHR13891:SF1">
    <property type="entry name" value="CYTOCHROME C OXIDASE ASSEMBLY FACTOR 7"/>
    <property type="match status" value="1"/>
</dbReference>
<protein>
    <submittedName>
        <fullName evidence="4">Tetratricopeptide repeat protein</fullName>
    </submittedName>
</protein>
<reference evidence="5" key="1">
    <citation type="journal article" date="2019" name="Int. J. Syst. Evol. Microbiol.">
        <title>The Global Catalogue of Microorganisms (GCM) 10K type strain sequencing project: providing services to taxonomists for standard genome sequencing and annotation.</title>
        <authorList>
            <consortium name="The Broad Institute Genomics Platform"/>
            <consortium name="The Broad Institute Genome Sequencing Center for Infectious Disease"/>
            <person name="Wu L."/>
            <person name="Ma J."/>
        </authorList>
    </citation>
    <scope>NUCLEOTIDE SEQUENCE [LARGE SCALE GENOMIC DNA]</scope>
    <source>
        <strain evidence="5">CGMCC-1.15741</strain>
    </source>
</reference>
<dbReference type="InterPro" id="IPR040239">
    <property type="entry name" value="HcpB-like"/>
</dbReference>
<sequence>MQRLFLYLCFGLFWTTSALAQTDDPIALVYNSLEDPCDYRAFAESYPDSAFAPLAERRGEACDEADSSNLPSGTDSTSTFQVTFSEIELNTTYTKDLTNRVLEAGLAETLRREAEAGNSTAQFLLGYAIRRGYAPFEENVALGHDWVKTSCEAGHPRGCLSFAFNLANGNGAPKDRHAAFDLFSRLCDEGLPLACEQVGNAYRNEFLTGMKDDKRANAAFEKACRGDLGAGCRYAAWGYRNGKGHEKDLLKAMELYADGCLLGNTPACYDGGLMLEQDRTEDANDQATFEYLKSLYGIACGREHANACFRLGDIYNKGRYSQTPNPSRAFELMSQACEHGSDNGCYNAGSWLISGKAGKKDGKRAIELLGPLCLRKENPDIQACNNAGTAAYRGAGMAAPDYVSARKFYEQACYQGALVDSCRTLADMLSEGQGGPADPGEWEWLNAQLCFKSEEEDYCKPSQKQHRIYALAQAGDYREARNLSGELCMIGDRLGCTFQETLNTCPSNAETRKMCARFFE</sequence>
<dbReference type="RefSeq" id="WP_377377087.1">
    <property type="nucleotide sequence ID" value="NZ_JBHSSW010000005.1"/>
</dbReference>
<dbReference type="PANTHER" id="PTHR13891">
    <property type="entry name" value="CYTOCHROME C OXIDASE ASSEMBLY FACTOR 7"/>
    <property type="match status" value="1"/>
</dbReference>
<evidence type="ECO:0000313" key="4">
    <source>
        <dbReference type="EMBL" id="MFC6197753.1"/>
    </source>
</evidence>
<feature type="chain" id="PRO_5046792880" evidence="3">
    <location>
        <begin position="21"/>
        <end position="520"/>
    </location>
</feature>
<feature type="signal peptide" evidence="3">
    <location>
        <begin position="1"/>
        <end position="20"/>
    </location>
</feature>
<gene>
    <name evidence="4" type="ORF">ACFQDM_06665</name>
</gene>
<dbReference type="SUPFAM" id="SSF81901">
    <property type="entry name" value="HCP-like"/>
    <property type="match status" value="2"/>
</dbReference>
<name>A0ABW1S7Y5_9PROT</name>